<dbReference type="InterPro" id="IPR022642">
    <property type="entry name" value="CheR_C"/>
</dbReference>
<reference evidence="2 3" key="1">
    <citation type="journal article" date="2016" name="Nat. Commun.">
        <title>Thousands of microbial genomes shed light on interconnected biogeochemical processes in an aquifer system.</title>
        <authorList>
            <person name="Anantharaman K."/>
            <person name="Brown C.T."/>
            <person name="Hug L.A."/>
            <person name="Sharon I."/>
            <person name="Castelle C.J."/>
            <person name="Probst A.J."/>
            <person name="Thomas B.C."/>
            <person name="Singh A."/>
            <person name="Wilkins M.J."/>
            <person name="Karaoz U."/>
            <person name="Brodie E.L."/>
            <person name="Williams K.H."/>
            <person name="Hubbard S.S."/>
            <person name="Banfield J.F."/>
        </authorList>
    </citation>
    <scope>NUCLEOTIDE SEQUENCE [LARGE SCALE GENOMIC DNA]</scope>
</reference>
<accession>A0A1F6U5Y5</accession>
<gene>
    <name evidence="2" type="ORF">A3A87_03915</name>
</gene>
<dbReference type="STRING" id="1817768.A3A87_03915"/>
<dbReference type="InterPro" id="IPR029063">
    <property type="entry name" value="SAM-dependent_MTases_sf"/>
</dbReference>
<dbReference type="CDD" id="cd02440">
    <property type="entry name" value="AdoMet_MTases"/>
    <property type="match status" value="1"/>
</dbReference>
<comment type="caution">
    <text evidence="2">The sequence shown here is derived from an EMBL/GenBank/DDBJ whole genome shotgun (WGS) entry which is preliminary data.</text>
</comment>
<sequence>MQDSDCVEFLQWALPRLHRRWQGFRKVRAQVCKRIDRRCKALDLAGPRAYRDYLERHPAEWEPLDRLCPITISSFYRDKAVFDFLGTALLPQLARDAHQHAARDLRALSIGCASGEEPYTLRLAWHFHVAPVHREISLHIVATDVLPEMLERARQACYSSSSLKLLPEAWRAQAFEPVAGGYCLRAEYRQGIEFMRQDVRTALPDGRFNLILCRNLVFTYFDEFLQRQTLERILTRLRPGGALVIGRRETLPSMTKLTTWSEDLGIFRKLP</sequence>
<dbReference type="GO" id="GO:0008757">
    <property type="term" value="F:S-adenosylmethionine-dependent methyltransferase activity"/>
    <property type="evidence" value="ECO:0007669"/>
    <property type="project" value="InterPro"/>
</dbReference>
<protein>
    <recommendedName>
        <fullName evidence="1">CheR-type methyltransferase domain-containing protein</fullName>
    </recommendedName>
</protein>
<evidence type="ECO:0000313" key="2">
    <source>
        <dbReference type="EMBL" id="OGI52752.1"/>
    </source>
</evidence>
<dbReference type="InterPro" id="IPR000780">
    <property type="entry name" value="CheR_MeTrfase"/>
</dbReference>
<dbReference type="Gene3D" id="3.40.50.150">
    <property type="entry name" value="Vaccinia Virus protein VP39"/>
    <property type="match status" value="1"/>
</dbReference>
<dbReference type="EMBL" id="MFTC01000008">
    <property type="protein sequence ID" value="OGI52752.1"/>
    <property type="molecule type" value="Genomic_DNA"/>
</dbReference>
<dbReference type="Pfam" id="PF01739">
    <property type="entry name" value="CheR"/>
    <property type="match status" value="1"/>
</dbReference>
<evidence type="ECO:0000259" key="1">
    <source>
        <dbReference type="PROSITE" id="PS50123"/>
    </source>
</evidence>
<dbReference type="InterPro" id="IPR050903">
    <property type="entry name" value="Bact_Chemotaxis_MeTrfase"/>
</dbReference>
<dbReference type="SMART" id="SM00138">
    <property type="entry name" value="MeTrc"/>
    <property type="match status" value="1"/>
</dbReference>
<dbReference type="AlphaFoldDB" id="A0A1F6U5Y5"/>
<organism evidence="2 3">
    <name type="scientific">Candidatus Muproteobacteria bacterium RIFCSPLOWO2_01_FULL_60_18</name>
    <dbReference type="NCBI Taxonomy" id="1817768"/>
    <lineage>
        <taxon>Bacteria</taxon>
        <taxon>Pseudomonadati</taxon>
        <taxon>Pseudomonadota</taxon>
        <taxon>Candidatus Muproteobacteria</taxon>
    </lineage>
</organism>
<dbReference type="PANTHER" id="PTHR24422:SF10">
    <property type="entry name" value="CHEMOTAXIS PROTEIN METHYLTRANSFERASE 2"/>
    <property type="match status" value="1"/>
</dbReference>
<feature type="domain" description="CheR-type methyltransferase" evidence="1">
    <location>
        <begin position="28"/>
        <end position="271"/>
    </location>
</feature>
<dbReference type="SUPFAM" id="SSF53335">
    <property type="entry name" value="S-adenosyl-L-methionine-dependent methyltransferases"/>
    <property type="match status" value="1"/>
</dbReference>
<evidence type="ECO:0000313" key="3">
    <source>
        <dbReference type="Proteomes" id="UP000179037"/>
    </source>
</evidence>
<dbReference type="PROSITE" id="PS50123">
    <property type="entry name" value="CHER"/>
    <property type="match status" value="1"/>
</dbReference>
<proteinExistence type="predicted"/>
<dbReference type="Proteomes" id="UP000179037">
    <property type="component" value="Unassembled WGS sequence"/>
</dbReference>
<name>A0A1F6U5Y5_9PROT</name>
<dbReference type="PRINTS" id="PR00996">
    <property type="entry name" value="CHERMTFRASE"/>
</dbReference>
<dbReference type="PANTHER" id="PTHR24422">
    <property type="entry name" value="CHEMOTAXIS PROTEIN METHYLTRANSFERASE"/>
    <property type="match status" value="1"/>
</dbReference>